<reference evidence="3" key="1">
    <citation type="journal article" date="2013" name="Genome Biol. Evol.">
        <title>Punctuated emergences of genetic and phenotypic innovations in eumetazoan, bilaterian, euteleostome, and hominidae ancestors.</title>
        <authorList>
            <person name="Wenger Y."/>
            <person name="Galliot B."/>
        </authorList>
    </citation>
    <scope>NUCLEOTIDE SEQUENCE</scope>
    <source>
        <tissue evidence="3">Whole animals</tissue>
    </source>
</reference>
<evidence type="ECO:0000256" key="1">
    <source>
        <dbReference type="SAM" id="Coils"/>
    </source>
</evidence>
<feature type="non-terminal residue" evidence="3">
    <location>
        <position position="1"/>
    </location>
</feature>
<organism evidence="3">
    <name type="scientific">Hydra vulgaris</name>
    <name type="common">Hydra</name>
    <name type="synonym">Hydra attenuata</name>
    <dbReference type="NCBI Taxonomy" id="6087"/>
    <lineage>
        <taxon>Eukaryota</taxon>
        <taxon>Metazoa</taxon>
        <taxon>Cnidaria</taxon>
        <taxon>Hydrozoa</taxon>
        <taxon>Hydroidolina</taxon>
        <taxon>Anthoathecata</taxon>
        <taxon>Aplanulata</taxon>
        <taxon>Hydridae</taxon>
        <taxon>Hydra</taxon>
    </lineage>
</organism>
<dbReference type="PANTHER" id="PTHR12484:SF4">
    <property type="entry name" value="A-KINASE ANCHOR PROTEIN 17A"/>
    <property type="match status" value="1"/>
</dbReference>
<feature type="compositionally biased region" description="Low complexity" evidence="2">
    <location>
        <begin position="506"/>
        <end position="520"/>
    </location>
</feature>
<name>T2ME81_HYDVU</name>
<dbReference type="PANTHER" id="PTHR12484">
    <property type="entry name" value="B-LYMPHOCYTE ANTIGEN-RELATED"/>
    <property type="match status" value="1"/>
</dbReference>
<feature type="region of interest" description="Disordered" evidence="2">
    <location>
        <begin position="489"/>
        <end position="520"/>
    </location>
</feature>
<sequence>PTRPYSITMVSITSGAVTVVSAADLSECTELHSLRNLYLKPISRLVIVVTMPTLKIPGVTVSNWEIMERLKAMVAPDQFTHLKVEKSTLDLLTFDAEADSKTTLTKFLIKLDGKVIKLGNFAEPLRVRAARKKIPFPKKNDWNKFFRESNETNENKPGERPDTIYINHLPTKRFVENENDTKPSELVLKDVFSTFGEVRAVDIPSNDIYRDRIQMLEEAKKGNKENSTSVVAPVMPQQPVFKTFSKGSSIYFDCYIQYMDYAGFSKAMRAFKNKKLLYLIEEEKGATAPIEVDFDKTQHLSEKNIKRRDRRRDRLIRSDAEEEEKRKKEHEEQSRKHEIEILEKRRRELLELAEVQDALKLKEQRRLMREEKRKKKREQKRLVIKQKMEREKKIADLTESMKKQQKEEATILVIELLKRIAKRKQEEEIAEARRQAEILLRKQIEEKQRKLDEEKAKEEQLKKKRIHELDDEEEELKKRLKKIIMEKKEREKSKKEVYAKSKHTINSKSASSKFNSNKRR</sequence>
<keyword evidence="3" id="KW-0808">Transferase</keyword>
<dbReference type="InterPro" id="IPR012677">
    <property type="entry name" value="Nucleotide-bd_a/b_plait_sf"/>
</dbReference>
<dbReference type="OrthoDB" id="1918237at2759"/>
<keyword evidence="3" id="KW-0418">Kinase</keyword>
<dbReference type="Gene3D" id="3.30.70.330">
    <property type="match status" value="1"/>
</dbReference>
<proteinExistence type="evidence at transcript level"/>
<dbReference type="InterPro" id="IPR056852">
    <property type="entry name" value="AK17A/B"/>
</dbReference>
<dbReference type="GO" id="GO:0016301">
    <property type="term" value="F:kinase activity"/>
    <property type="evidence" value="ECO:0007669"/>
    <property type="project" value="UniProtKB-KW"/>
</dbReference>
<gene>
    <name evidence="3" type="primary">AKAP17A</name>
</gene>
<accession>T2ME81</accession>
<dbReference type="AlphaFoldDB" id="T2ME81"/>
<feature type="compositionally biased region" description="Basic and acidic residues" evidence="2">
    <location>
        <begin position="489"/>
        <end position="499"/>
    </location>
</feature>
<evidence type="ECO:0000313" key="3">
    <source>
        <dbReference type="EMBL" id="CDG70401.1"/>
    </source>
</evidence>
<keyword evidence="1" id="KW-0175">Coiled coil</keyword>
<protein>
    <submittedName>
        <fullName evidence="3">A-kinase anchor protein 17A</fullName>
    </submittedName>
</protein>
<feature type="coiled-coil region" evidence="1">
    <location>
        <begin position="320"/>
        <end position="489"/>
    </location>
</feature>
<evidence type="ECO:0000256" key="2">
    <source>
        <dbReference type="SAM" id="MobiDB-lite"/>
    </source>
</evidence>
<dbReference type="Pfam" id="PF25015">
    <property type="entry name" value="RBD_AKAP-17A"/>
    <property type="match status" value="1"/>
</dbReference>
<dbReference type="EMBL" id="HAAD01004169">
    <property type="protein sequence ID" value="CDG70401.1"/>
    <property type="molecule type" value="mRNA"/>
</dbReference>